<sequence>MVGVSGVTMETTAMAGSTFVGPSGVAVRRTGSPVARHGEVTWAWAVHRLARGEPSMRAGQGAARAPDLRVAADVLLQSPQQWTPQEGRRR</sequence>
<organism evidence="2 3">
    <name type="scientific">Streptomyces mirabilis</name>
    <dbReference type="NCBI Taxonomy" id="68239"/>
    <lineage>
        <taxon>Bacteria</taxon>
        <taxon>Bacillati</taxon>
        <taxon>Actinomycetota</taxon>
        <taxon>Actinomycetes</taxon>
        <taxon>Kitasatosporales</taxon>
        <taxon>Streptomycetaceae</taxon>
        <taxon>Streptomyces</taxon>
    </lineage>
</organism>
<feature type="region of interest" description="Disordered" evidence="1">
    <location>
        <begin position="1"/>
        <end position="25"/>
    </location>
</feature>
<dbReference type="AlphaFoldDB" id="A0A1I2UT12"/>
<gene>
    <name evidence="2" type="ORF">SAMN02787118_1294</name>
</gene>
<evidence type="ECO:0000313" key="2">
    <source>
        <dbReference type="EMBL" id="SFG79419.1"/>
    </source>
</evidence>
<dbReference type="Proteomes" id="UP000181942">
    <property type="component" value="Unassembled WGS sequence"/>
</dbReference>
<reference evidence="2 3" key="1">
    <citation type="submission" date="2016-10" db="EMBL/GenBank/DDBJ databases">
        <authorList>
            <person name="de Groot N.N."/>
        </authorList>
    </citation>
    <scope>NUCLEOTIDE SEQUENCE [LARGE SCALE GENOMIC DNA]</scope>
    <source>
        <strain evidence="2 3">OK461</strain>
    </source>
</reference>
<evidence type="ECO:0000256" key="1">
    <source>
        <dbReference type="SAM" id="MobiDB-lite"/>
    </source>
</evidence>
<name>A0A1I2UT12_9ACTN</name>
<proteinExistence type="predicted"/>
<accession>A0A1I2UT12</accession>
<protein>
    <submittedName>
        <fullName evidence="2">Uncharacterized protein</fullName>
    </submittedName>
</protein>
<dbReference type="EMBL" id="FONR01000029">
    <property type="protein sequence ID" value="SFG79419.1"/>
    <property type="molecule type" value="Genomic_DNA"/>
</dbReference>
<evidence type="ECO:0000313" key="3">
    <source>
        <dbReference type="Proteomes" id="UP000181942"/>
    </source>
</evidence>